<feature type="chain" id="PRO_5035476090" description="CBM1 domain-containing protein" evidence="3">
    <location>
        <begin position="18"/>
        <end position="800"/>
    </location>
</feature>
<dbReference type="InterPro" id="IPR000254">
    <property type="entry name" value="CBD"/>
</dbReference>
<evidence type="ECO:0000313" key="6">
    <source>
        <dbReference type="Proteomes" id="UP000813444"/>
    </source>
</evidence>
<dbReference type="SUPFAM" id="SSF57180">
    <property type="entry name" value="Cellulose-binding domain"/>
    <property type="match status" value="1"/>
</dbReference>
<dbReference type="PANTHER" id="PTHR36453">
    <property type="entry name" value="SECRETED PROTEIN-RELATED"/>
    <property type="match status" value="1"/>
</dbReference>
<gene>
    <name evidence="5" type="ORF">B0I35DRAFT_391445</name>
</gene>
<dbReference type="PROSITE" id="PS00562">
    <property type="entry name" value="CBM1_1"/>
    <property type="match status" value="1"/>
</dbReference>
<evidence type="ECO:0000256" key="2">
    <source>
        <dbReference type="SAM" id="MobiDB-lite"/>
    </source>
</evidence>
<evidence type="ECO:0000256" key="1">
    <source>
        <dbReference type="ARBA" id="ARBA00022729"/>
    </source>
</evidence>
<evidence type="ECO:0000259" key="4">
    <source>
        <dbReference type="PROSITE" id="PS51164"/>
    </source>
</evidence>
<feature type="domain" description="CBM1" evidence="4">
    <location>
        <begin position="765"/>
        <end position="800"/>
    </location>
</feature>
<sequence>MRVQQLLLLWLGSLASAADLYVSPNGSDSNDGSTSSPFKTLTKAQSAVRSLVSGGMNQDVTVHIANGVYAFTAPLVFTSADSGRNGRTVYWKADSTGATISGGLRVTGWTQGNNGVYSASVPSGTKSRNLYVGGKASNYARRKLANRKDFTYTQTGMSWSNGQYDWLQNTAGIAGAEIRFISSFTDRYAPIQSVSNRQLVMVQNSWRNNIIGYDTVNNNNAEFGVWVQNALALLTEGGQFYLDSNAGRVYYRPLNGENMATIETYLGVQECLIAVAGTYSDPAHDIVFSGLNYAHTTWMTPATSGYVDQQTGAYIGENVVYPQFEAARPKWYQMPSAIQISAARNILFTGGSYTQLGGGGVGIGNDNNAHYTGVGLGAKNVTVTEGYFTQVMGNSITGGGVQAPAHHPENSNMINSQLVISNNIFTNVSALFSSTVPILVTYVQYSQISHNDLYQVPYSGICHGYGWGSNDAGGSSEYERRGLYNYQPKYSTPTVSQNNLVEANLLHQYGLSHTDLGALYTLSKSPSTQVVENYAYDSGGFGMYTDEGSNSYAILRNVLLSNGIWSAVNGVNTANNSYIDNWYKTGSSRDRNYQAQSVGQTSALGQRAAYRAGVTPGKRAGRPVTNPTNLADGYLGMSCNGGTLTLTFWNFDDLPFSNVRFSATANGASLTPSNVPNRVNGDTWTQATYRVSNGQCPSFSAQVQYTNTRTGNGGSLNGVNATPPSGSPPPGNGDPGGPSVTQPGPSTSLSTSTRPPTTTSSASQPCSSLYGQCGGLDWTGPTCCSQGSCKFSNDWYSQCL</sequence>
<dbReference type="InterPro" id="IPR011050">
    <property type="entry name" value="Pectin_lyase_fold/virulence"/>
</dbReference>
<accession>A0A8K0WR58</accession>
<dbReference type="Proteomes" id="UP000813444">
    <property type="component" value="Unassembled WGS sequence"/>
</dbReference>
<dbReference type="GO" id="GO:0005975">
    <property type="term" value="P:carbohydrate metabolic process"/>
    <property type="evidence" value="ECO:0007669"/>
    <property type="project" value="InterPro"/>
</dbReference>
<dbReference type="InterPro" id="IPR012334">
    <property type="entry name" value="Pectin_lyas_fold"/>
</dbReference>
<organism evidence="5 6">
    <name type="scientific">Stachybotrys elegans</name>
    <dbReference type="NCBI Taxonomy" id="80388"/>
    <lineage>
        <taxon>Eukaryota</taxon>
        <taxon>Fungi</taxon>
        <taxon>Dikarya</taxon>
        <taxon>Ascomycota</taxon>
        <taxon>Pezizomycotina</taxon>
        <taxon>Sordariomycetes</taxon>
        <taxon>Hypocreomycetidae</taxon>
        <taxon>Hypocreales</taxon>
        <taxon>Stachybotryaceae</taxon>
        <taxon>Stachybotrys</taxon>
    </lineage>
</organism>
<dbReference type="OrthoDB" id="10025010at2759"/>
<dbReference type="Gene3D" id="2.160.20.10">
    <property type="entry name" value="Single-stranded right-handed beta-helix, Pectin lyase-like"/>
    <property type="match status" value="1"/>
</dbReference>
<dbReference type="SUPFAM" id="SSF51126">
    <property type="entry name" value="Pectin lyase-like"/>
    <property type="match status" value="1"/>
</dbReference>
<evidence type="ECO:0000256" key="3">
    <source>
        <dbReference type="SAM" id="SignalP"/>
    </source>
</evidence>
<keyword evidence="1 3" id="KW-0732">Signal</keyword>
<proteinExistence type="predicted"/>
<dbReference type="Pfam" id="PF00734">
    <property type="entry name" value="CBM_1"/>
    <property type="match status" value="1"/>
</dbReference>
<dbReference type="InterPro" id="IPR035971">
    <property type="entry name" value="CBD_sf"/>
</dbReference>
<keyword evidence="6" id="KW-1185">Reference proteome</keyword>
<dbReference type="EMBL" id="JAGPNK010000006">
    <property type="protein sequence ID" value="KAH7319624.1"/>
    <property type="molecule type" value="Genomic_DNA"/>
</dbReference>
<protein>
    <recommendedName>
        <fullName evidence="4">CBM1 domain-containing protein</fullName>
    </recommendedName>
</protein>
<dbReference type="PANTHER" id="PTHR36453:SF2">
    <property type="entry name" value="APPLE DOMAIN-CONTAINING PROTEIN"/>
    <property type="match status" value="1"/>
</dbReference>
<reference evidence="5" key="1">
    <citation type="journal article" date="2021" name="Nat. Commun.">
        <title>Genetic determinants of endophytism in the Arabidopsis root mycobiome.</title>
        <authorList>
            <person name="Mesny F."/>
            <person name="Miyauchi S."/>
            <person name="Thiergart T."/>
            <person name="Pickel B."/>
            <person name="Atanasova L."/>
            <person name="Karlsson M."/>
            <person name="Huettel B."/>
            <person name="Barry K.W."/>
            <person name="Haridas S."/>
            <person name="Chen C."/>
            <person name="Bauer D."/>
            <person name="Andreopoulos W."/>
            <person name="Pangilinan J."/>
            <person name="LaButti K."/>
            <person name="Riley R."/>
            <person name="Lipzen A."/>
            <person name="Clum A."/>
            <person name="Drula E."/>
            <person name="Henrissat B."/>
            <person name="Kohler A."/>
            <person name="Grigoriev I.V."/>
            <person name="Martin F.M."/>
            <person name="Hacquard S."/>
        </authorList>
    </citation>
    <scope>NUCLEOTIDE SEQUENCE</scope>
    <source>
        <strain evidence="5">MPI-CAGE-CH-0235</strain>
    </source>
</reference>
<dbReference type="GO" id="GO:0030248">
    <property type="term" value="F:cellulose binding"/>
    <property type="evidence" value="ECO:0007669"/>
    <property type="project" value="InterPro"/>
</dbReference>
<dbReference type="AlphaFoldDB" id="A0A8K0WR58"/>
<comment type="caution">
    <text evidence="5">The sequence shown here is derived from an EMBL/GenBank/DDBJ whole genome shotgun (WGS) entry which is preliminary data.</text>
</comment>
<dbReference type="GO" id="GO:0005576">
    <property type="term" value="C:extracellular region"/>
    <property type="evidence" value="ECO:0007669"/>
    <property type="project" value="InterPro"/>
</dbReference>
<name>A0A8K0WR58_9HYPO</name>
<feature type="compositionally biased region" description="Low complexity" evidence="2">
    <location>
        <begin position="737"/>
        <end position="765"/>
    </location>
</feature>
<feature type="signal peptide" evidence="3">
    <location>
        <begin position="1"/>
        <end position="17"/>
    </location>
</feature>
<feature type="region of interest" description="Disordered" evidence="2">
    <location>
        <begin position="705"/>
        <end position="765"/>
    </location>
</feature>
<evidence type="ECO:0000313" key="5">
    <source>
        <dbReference type="EMBL" id="KAH7319624.1"/>
    </source>
</evidence>
<dbReference type="SMART" id="SM00236">
    <property type="entry name" value="fCBD"/>
    <property type="match status" value="1"/>
</dbReference>
<dbReference type="PROSITE" id="PS51164">
    <property type="entry name" value="CBM1_2"/>
    <property type="match status" value="1"/>
</dbReference>